<feature type="transmembrane region" description="Helical" evidence="9">
    <location>
        <begin position="85"/>
        <end position="109"/>
    </location>
</feature>
<evidence type="ECO:0000256" key="2">
    <source>
        <dbReference type="ARBA" id="ARBA00022448"/>
    </source>
</evidence>
<dbReference type="SUPFAM" id="SSF161098">
    <property type="entry name" value="MetI-like"/>
    <property type="match status" value="1"/>
</dbReference>
<dbReference type="InterPro" id="IPR050366">
    <property type="entry name" value="BP-dependent_transpt_permease"/>
</dbReference>
<dbReference type="EMBL" id="CP000390">
    <property type="protein sequence ID" value="ABG61963.1"/>
    <property type="molecule type" value="Genomic_DNA"/>
</dbReference>
<accession>Q11KW2</accession>
<evidence type="ECO:0000256" key="3">
    <source>
        <dbReference type="ARBA" id="ARBA00022475"/>
    </source>
</evidence>
<feature type="transmembrane region" description="Helical" evidence="9">
    <location>
        <begin position="21"/>
        <end position="41"/>
    </location>
</feature>
<gene>
    <name evidence="11" type="ordered locus">Meso_0561</name>
</gene>
<reference evidence="11" key="1">
    <citation type="submission" date="2006-06" db="EMBL/GenBank/DDBJ databases">
        <title>Complete sequence of chromosome of Chelativorans sp. BNC1.</title>
        <authorList>
            <consortium name="US DOE Joint Genome Institute"/>
            <person name="Copeland A."/>
            <person name="Lucas S."/>
            <person name="Lapidus A."/>
            <person name="Barry K."/>
            <person name="Detter J.C."/>
            <person name="Glavina del Rio T."/>
            <person name="Hammon N."/>
            <person name="Israni S."/>
            <person name="Dalin E."/>
            <person name="Tice H."/>
            <person name="Pitluck S."/>
            <person name="Chertkov O."/>
            <person name="Brettin T."/>
            <person name="Bruce D."/>
            <person name="Han C."/>
            <person name="Tapia R."/>
            <person name="Gilna P."/>
            <person name="Schmutz J."/>
            <person name="Larimer F."/>
            <person name="Land M."/>
            <person name="Hauser L."/>
            <person name="Kyrpides N."/>
            <person name="Mikhailova N."/>
            <person name="Richardson P."/>
        </authorList>
    </citation>
    <scope>NUCLEOTIDE SEQUENCE</scope>
    <source>
        <strain evidence="11">BNC1</strain>
    </source>
</reference>
<keyword evidence="8 9" id="KW-0472">Membrane</keyword>
<evidence type="ECO:0000313" key="11">
    <source>
        <dbReference type="EMBL" id="ABG61963.1"/>
    </source>
</evidence>
<dbReference type="CDD" id="cd06261">
    <property type="entry name" value="TM_PBP2"/>
    <property type="match status" value="1"/>
</dbReference>
<dbReference type="GO" id="GO:0015833">
    <property type="term" value="P:peptide transport"/>
    <property type="evidence" value="ECO:0007669"/>
    <property type="project" value="UniProtKB-KW"/>
</dbReference>
<evidence type="ECO:0000256" key="9">
    <source>
        <dbReference type="RuleBase" id="RU363032"/>
    </source>
</evidence>
<evidence type="ECO:0000259" key="10">
    <source>
        <dbReference type="PROSITE" id="PS50928"/>
    </source>
</evidence>
<dbReference type="OrthoDB" id="9766870at2"/>
<comment type="subcellular location">
    <subcellularLocation>
        <location evidence="1 9">Cell membrane</location>
        <topology evidence="1 9">Multi-pass membrane protein</topology>
    </subcellularLocation>
</comment>
<dbReference type="eggNOG" id="COG1173">
    <property type="taxonomic scope" value="Bacteria"/>
</dbReference>
<dbReference type="InterPro" id="IPR000515">
    <property type="entry name" value="MetI-like"/>
</dbReference>
<evidence type="ECO:0000256" key="8">
    <source>
        <dbReference type="ARBA" id="ARBA00023136"/>
    </source>
</evidence>
<keyword evidence="3" id="KW-1003">Cell membrane</keyword>
<evidence type="ECO:0000256" key="4">
    <source>
        <dbReference type="ARBA" id="ARBA00022692"/>
    </source>
</evidence>
<dbReference type="PANTHER" id="PTHR43386:SF1">
    <property type="entry name" value="D,D-DIPEPTIDE TRANSPORT SYSTEM PERMEASE PROTEIN DDPC-RELATED"/>
    <property type="match status" value="1"/>
</dbReference>
<dbReference type="STRING" id="266779.Meso_0561"/>
<dbReference type="GO" id="GO:0015031">
    <property type="term" value="P:protein transport"/>
    <property type="evidence" value="ECO:0007669"/>
    <property type="project" value="UniProtKB-KW"/>
</dbReference>
<proteinExistence type="inferred from homology"/>
<evidence type="ECO:0000256" key="1">
    <source>
        <dbReference type="ARBA" id="ARBA00004651"/>
    </source>
</evidence>
<feature type="transmembrane region" description="Helical" evidence="9">
    <location>
        <begin position="130"/>
        <end position="157"/>
    </location>
</feature>
<keyword evidence="5" id="KW-0571">Peptide transport</keyword>
<keyword evidence="6" id="KW-0653">Protein transport</keyword>
<feature type="domain" description="ABC transmembrane type-1" evidence="10">
    <location>
        <begin position="81"/>
        <end position="269"/>
    </location>
</feature>
<dbReference type="Gene3D" id="1.10.3720.10">
    <property type="entry name" value="MetI-like"/>
    <property type="match status" value="1"/>
</dbReference>
<name>Q11KW2_CHESB</name>
<dbReference type="GO" id="GO:0005886">
    <property type="term" value="C:plasma membrane"/>
    <property type="evidence" value="ECO:0007669"/>
    <property type="project" value="UniProtKB-SubCell"/>
</dbReference>
<keyword evidence="2 9" id="KW-0813">Transport</keyword>
<dbReference type="PANTHER" id="PTHR43386">
    <property type="entry name" value="OLIGOPEPTIDE TRANSPORT SYSTEM PERMEASE PROTEIN APPC"/>
    <property type="match status" value="1"/>
</dbReference>
<evidence type="ECO:0000256" key="7">
    <source>
        <dbReference type="ARBA" id="ARBA00022989"/>
    </source>
</evidence>
<dbReference type="Pfam" id="PF00528">
    <property type="entry name" value="BPD_transp_1"/>
    <property type="match status" value="1"/>
</dbReference>
<feature type="transmembrane region" description="Helical" evidence="9">
    <location>
        <begin position="248"/>
        <end position="273"/>
    </location>
</feature>
<dbReference type="InterPro" id="IPR035906">
    <property type="entry name" value="MetI-like_sf"/>
</dbReference>
<keyword evidence="7 9" id="KW-1133">Transmembrane helix</keyword>
<dbReference type="GO" id="GO:0055085">
    <property type="term" value="P:transmembrane transport"/>
    <property type="evidence" value="ECO:0007669"/>
    <property type="project" value="InterPro"/>
</dbReference>
<protein>
    <submittedName>
        <fullName evidence="11">Binding-protein-dependent transport systems inner membrane component</fullName>
    </submittedName>
</protein>
<sequence length="284" mass="29933">MRYFYSVPRSVLTFCGFNWQIANGAGIIALLALVAFGASPISPYGAWEIAGTPCLPPLSPEHLLGTDMLGRDVLSGVIYGAQSSLLVGLASAGAAIVLGIVVGAFAGYYGGIVDDILMRFTEFLQTMPGLALALVLVAVLGPSIWSVVIAITIVSWAPVARLIRAEFLSLRGREFVLAAIVLGQRNTKIILSQMLPNALGPIVSTASLKVSSAILTESTISFLGLGDTTRMSWGMMIGNAQGQLREAWWMSVFPGVALFVTILGLTLLSDGIARSGSARKQSML</sequence>
<comment type="similarity">
    <text evidence="9">Belongs to the binding-protein-dependent transport system permease family.</text>
</comment>
<organism evidence="11">
    <name type="scientific">Chelativorans sp. (strain BNC1)</name>
    <dbReference type="NCBI Taxonomy" id="266779"/>
    <lineage>
        <taxon>Bacteria</taxon>
        <taxon>Pseudomonadati</taxon>
        <taxon>Pseudomonadota</taxon>
        <taxon>Alphaproteobacteria</taxon>
        <taxon>Hyphomicrobiales</taxon>
        <taxon>Phyllobacteriaceae</taxon>
        <taxon>Chelativorans</taxon>
    </lineage>
</organism>
<dbReference type="PROSITE" id="PS50928">
    <property type="entry name" value="ABC_TM1"/>
    <property type="match status" value="1"/>
</dbReference>
<evidence type="ECO:0000256" key="6">
    <source>
        <dbReference type="ARBA" id="ARBA00022927"/>
    </source>
</evidence>
<evidence type="ECO:0000256" key="5">
    <source>
        <dbReference type="ARBA" id="ARBA00022856"/>
    </source>
</evidence>
<dbReference type="AlphaFoldDB" id="Q11KW2"/>
<dbReference type="KEGG" id="mes:Meso_0561"/>
<dbReference type="HOGENOM" id="CLU_028518_1_1_5"/>
<keyword evidence="4 9" id="KW-0812">Transmembrane</keyword>